<comment type="caution">
    <text evidence="1">The sequence shown here is derived from an EMBL/GenBank/DDBJ whole genome shotgun (WGS) entry which is preliminary data.</text>
</comment>
<accession>A0AAX0H8T1</accession>
<evidence type="ECO:0000313" key="2">
    <source>
        <dbReference type="Proteomes" id="UP000093100"/>
    </source>
</evidence>
<organism evidence="1 2">
    <name type="scientific">Campylobacter fetus subsp. testudinum</name>
    <dbReference type="NCBI Taxonomy" id="1507806"/>
    <lineage>
        <taxon>Bacteria</taxon>
        <taxon>Pseudomonadati</taxon>
        <taxon>Campylobacterota</taxon>
        <taxon>Epsilonproteobacteria</taxon>
        <taxon>Campylobacterales</taxon>
        <taxon>Campylobacteraceae</taxon>
        <taxon>Campylobacter</taxon>
    </lineage>
</organism>
<dbReference type="EMBL" id="LFLK01000018">
    <property type="protein sequence ID" value="OCR89988.1"/>
    <property type="molecule type" value="Genomic_DNA"/>
</dbReference>
<evidence type="ECO:0008006" key="3">
    <source>
        <dbReference type="Google" id="ProtNLM"/>
    </source>
</evidence>
<dbReference type="RefSeq" id="WP_414587039.1">
    <property type="nucleotide sequence ID" value="NZ_LFLK01000018.1"/>
</dbReference>
<name>A0AAX0H8T1_CAMFE</name>
<sequence length="728" mass="72688">ANAIVTANVATSMSLNINATKTAQSLTLNAAKLKDLVVTNKSVGGFTVKGTVNSLDTLSNLNVTTDGGFKFDTITGLAGVSTVTLSGTNDNSAVTLGTLGKEEATQGIALNASGLKAGLIVGNTSTKGSININLNAMSGDATLGTADSKTDNLTISANGVEGNFATEALTSAASTTVSLTNVKGASTIASLTAATASLAIENTGNVTITSASTASAGDFSINANNASGLTTNNITATNGAISINANGVSTIAVGALSAKSVTLNAGDASTSVKAGAISAESVNVDLSKVLGTTTVGKITSDNIVYKASELSADTTGKIELSSKGTTQNFKADVTGSLGNDKIALTTVAATSSVTLSGDLGVGNDTVEINKTAAADALKSVNLSGLTNYASSETELKAAASDTLTFNGGSGTDHVEVSGTDITSLIITGDFGEGGTDKLSLGKAAAAITGAAGSAVTIDITKVTNVDSTEINFTNGAVDMSTNALTIKGSNSNDEVTLKLVTATTKVKVDGDLGNQSGDEFTLDVSNATATVTHIDLSALSTTKGIIDISTLTSALADVKGTKGNDIITLGDKASTAKGEGISIDGGDGNDTFVFKDTAKVTAVTDDNNVESSVIKNFTVGDKIKFDSFNTTNTFLLATGTVDDASAIELKTKFVDANITVVAGLNGVVNGDIFAYVNGSDTYVVYNKAGGTANKLDADDIVVKLAGVKVGTDFNLQLTNGELHAVAIA</sequence>
<reference evidence="1 2" key="1">
    <citation type="journal article" date="2016" name="Genome Biol. Evol.">
        <title>Comparative Genomics of Campylobacter fetus from Reptiles and Mammals Reveals Divergent Evolution in Host-Associated Lineages.</title>
        <authorList>
            <person name="Gilbert M.J."/>
            <person name="Miller W.G."/>
            <person name="Yee E."/>
            <person name="Zomer A.L."/>
            <person name="van der Graaf-van Bloois L."/>
            <person name="Fitzgerald C."/>
            <person name="Forbes K.J."/>
            <person name="Meric G."/>
            <person name="Sheppard S.K."/>
            <person name="Wagenaar J.A."/>
            <person name="Duim B."/>
        </authorList>
    </citation>
    <scope>NUCLEOTIDE SEQUENCE [LARGE SCALE GENOMIC DNA]</scope>
    <source>
        <strain evidence="1 2">12S02225-3</strain>
    </source>
</reference>
<proteinExistence type="predicted"/>
<gene>
    <name evidence="1" type="ORF">CFT12S02225_09010</name>
</gene>
<protein>
    <recommendedName>
        <fullName evidence="3">Cell surface protein</fullName>
    </recommendedName>
</protein>
<dbReference type="AlphaFoldDB" id="A0AAX0H8T1"/>
<feature type="non-terminal residue" evidence="1">
    <location>
        <position position="1"/>
    </location>
</feature>
<dbReference type="Proteomes" id="UP000093100">
    <property type="component" value="Unassembled WGS sequence"/>
</dbReference>
<dbReference type="PRINTS" id="PR00313">
    <property type="entry name" value="CABNDNGRPT"/>
</dbReference>
<evidence type="ECO:0000313" key="1">
    <source>
        <dbReference type="EMBL" id="OCR89988.1"/>
    </source>
</evidence>